<organism evidence="2 3">
    <name type="scientific">Chlamydomonas incerta</name>
    <dbReference type="NCBI Taxonomy" id="51695"/>
    <lineage>
        <taxon>Eukaryota</taxon>
        <taxon>Viridiplantae</taxon>
        <taxon>Chlorophyta</taxon>
        <taxon>core chlorophytes</taxon>
        <taxon>Chlorophyceae</taxon>
        <taxon>CS clade</taxon>
        <taxon>Chlamydomonadales</taxon>
        <taxon>Chlamydomonadaceae</taxon>
        <taxon>Chlamydomonas</taxon>
    </lineage>
</organism>
<name>A0A835ST72_CHLIN</name>
<protein>
    <submittedName>
        <fullName evidence="2">Uncharacterized protein</fullName>
    </submittedName>
</protein>
<reference evidence="2" key="1">
    <citation type="journal article" date="2020" name="bioRxiv">
        <title>Comparative genomics of Chlamydomonas.</title>
        <authorList>
            <person name="Craig R.J."/>
            <person name="Hasan A.R."/>
            <person name="Ness R.W."/>
            <person name="Keightley P.D."/>
        </authorList>
    </citation>
    <scope>NUCLEOTIDE SEQUENCE</scope>
    <source>
        <strain evidence="2">SAG 7.73</strain>
    </source>
</reference>
<gene>
    <name evidence="2" type="ORF">HXX76_009431</name>
</gene>
<dbReference type="EMBL" id="JAEHOC010000024">
    <property type="protein sequence ID" value="KAG2431416.1"/>
    <property type="molecule type" value="Genomic_DNA"/>
</dbReference>
<sequence>MPEAQPLLPGATKEQLDAMTRSLHSQAGGSATQCGSGQETAKQLAGLQAGGRKSLKQPPAVFYKGSALCGKTVTFSIQKCGLQKVEEEEEEEEVEETSPLQLRDKVEHVLGANGLFVLVTRVKMFRLPNGKTAATISMESGARLDVLECWGNLAKSGSLAQFDTTLRLREDLTKAGRLRQQELNPLYDELKGKGLKPRWRNGAELFYQPNSSAKPQPYVHTTPPPPPSPPAYASSGSAQQHQQQQQQQQQTSDTSTPQRDTHKRPTEETGTGLRQQKAKSAGGTKAGGTSGAAGAAGTSSGSKAAPAKTSG</sequence>
<keyword evidence="3" id="KW-1185">Reference proteome</keyword>
<feature type="compositionally biased region" description="Low complexity" evidence="1">
    <location>
        <begin position="231"/>
        <end position="250"/>
    </location>
</feature>
<evidence type="ECO:0000313" key="2">
    <source>
        <dbReference type="EMBL" id="KAG2431416.1"/>
    </source>
</evidence>
<evidence type="ECO:0000313" key="3">
    <source>
        <dbReference type="Proteomes" id="UP000650467"/>
    </source>
</evidence>
<evidence type="ECO:0000256" key="1">
    <source>
        <dbReference type="SAM" id="MobiDB-lite"/>
    </source>
</evidence>
<comment type="caution">
    <text evidence="2">The sequence shown here is derived from an EMBL/GenBank/DDBJ whole genome shotgun (WGS) entry which is preliminary data.</text>
</comment>
<accession>A0A835ST72</accession>
<proteinExistence type="predicted"/>
<dbReference type="AlphaFoldDB" id="A0A835ST72"/>
<feature type="compositionally biased region" description="Low complexity" evidence="1">
    <location>
        <begin position="292"/>
        <end position="311"/>
    </location>
</feature>
<feature type="region of interest" description="Disordered" evidence="1">
    <location>
        <begin position="208"/>
        <end position="311"/>
    </location>
</feature>
<dbReference type="Proteomes" id="UP000650467">
    <property type="component" value="Unassembled WGS sequence"/>
</dbReference>